<proteinExistence type="predicted"/>
<keyword evidence="5" id="KW-1185">Reference proteome</keyword>
<evidence type="ECO:0000256" key="1">
    <source>
        <dbReference type="SAM" id="MobiDB-lite"/>
    </source>
</evidence>
<dbReference type="EMBL" id="JAGYPF010000004">
    <property type="protein sequence ID" value="MBS4214947.1"/>
    <property type="molecule type" value="Genomic_DNA"/>
</dbReference>
<feature type="signal peptide" evidence="2">
    <location>
        <begin position="1"/>
        <end position="26"/>
    </location>
</feature>
<feature type="compositionally biased region" description="Polar residues" evidence="1">
    <location>
        <begin position="31"/>
        <end position="40"/>
    </location>
</feature>
<evidence type="ECO:0000313" key="4">
    <source>
        <dbReference type="EMBL" id="MBS4214947.1"/>
    </source>
</evidence>
<feature type="chain" id="PRO_5036772876" description="Alpha/beta hydrolase domain-containing protein" evidence="2">
    <location>
        <begin position="27"/>
        <end position="480"/>
    </location>
</feature>
<dbReference type="RefSeq" id="WP_213119447.1">
    <property type="nucleotide sequence ID" value="NZ_JAGYPF010000004.1"/>
</dbReference>
<feature type="region of interest" description="Disordered" evidence="1">
    <location>
        <begin position="31"/>
        <end position="58"/>
    </location>
</feature>
<sequence length="480" mass="52130">MKFIKKPFIVLAALTLSLSLYSSALADQPAQQENSGTTVPNPVVTGPIPSSPLGDPSHNYPQLATSTDLGKYGYIEEEFFFEGKATRYSTAQSFETATAISTNHPYKSRMLVRRPASPEKFNGKVIVEWLNVTSGYNLDAMYMSSYEHFLREGYAYVGVSAQRVGVHQGDKAGEPASGLKAWSPARYGTLDVTDSGKVIDDGLAFDIYSQAAQAILHPVGVNPLGNLKPELMIAAGASQSERYLVRYYNKIHPQTNLFDGYLMYLGIGDKLRTDLDTKVIKVNTENDLLVLGEVAARQDDSNVLRTYEVAGASHVGGGSDYRSNILIRDDLPVADISVCQKPALSRVPTGYVVNAAYEHLVRWIEDGIAPPKGKRIQVESTSPVVISRDSNGNAIGGIRLPQHEVPTATNTGANSGGGFCYLFGSHEPFSPEKLRSLYPNHGSYVSAVTRAANDVNKQGFLLIEDAKTIREEAAQSKIGK</sequence>
<comment type="caution">
    <text evidence="4">The sequence shown here is derived from an EMBL/GenBank/DDBJ whole genome shotgun (WGS) entry which is preliminary data.</text>
</comment>
<dbReference type="Proteomes" id="UP000679749">
    <property type="component" value="Unassembled WGS sequence"/>
</dbReference>
<organism evidence="4 5">
    <name type="scientific">Neobacillus rhizophilus</name>
    <dbReference type="NCBI Taxonomy" id="2833579"/>
    <lineage>
        <taxon>Bacteria</taxon>
        <taxon>Bacillati</taxon>
        <taxon>Bacillota</taxon>
        <taxon>Bacilli</taxon>
        <taxon>Bacillales</taxon>
        <taxon>Bacillaceae</taxon>
        <taxon>Neobacillus</taxon>
    </lineage>
</organism>
<accession>A0A942YWG4</accession>
<feature type="domain" description="Alpha/beta hydrolase" evidence="3">
    <location>
        <begin position="51"/>
        <end position="470"/>
    </location>
</feature>
<protein>
    <recommendedName>
        <fullName evidence="3">Alpha/beta hydrolase domain-containing protein</fullName>
    </recommendedName>
</protein>
<keyword evidence="2" id="KW-0732">Signal</keyword>
<dbReference type="InterPro" id="IPR045394">
    <property type="entry name" value="Abhydrolase_dom"/>
</dbReference>
<gene>
    <name evidence="4" type="ORF">KHA99_21095</name>
</gene>
<dbReference type="AlphaFoldDB" id="A0A942YWG4"/>
<reference evidence="4" key="1">
    <citation type="submission" date="2021-05" db="EMBL/GenBank/DDBJ databases">
        <title>Novel Bacillus species.</title>
        <authorList>
            <person name="Liu G."/>
        </authorList>
    </citation>
    <scope>NUCLEOTIDE SEQUENCE</scope>
    <source>
        <strain evidence="4">FJAT-49825</strain>
    </source>
</reference>
<evidence type="ECO:0000256" key="2">
    <source>
        <dbReference type="SAM" id="SignalP"/>
    </source>
</evidence>
<dbReference type="Pfam" id="PF20091">
    <property type="entry name" value="Abhydrolase_10"/>
    <property type="match status" value="1"/>
</dbReference>
<evidence type="ECO:0000259" key="3">
    <source>
        <dbReference type="Pfam" id="PF20091"/>
    </source>
</evidence>
<name>A0A942YWG4_9BACI</name>
<evidence type="ECO:0000313" key="5">
    <source>
        <dbReference type="Proteomes" id="UP000679749"/>
    </source>
</evidence>